<accession>A0AAV4EWU7</accession>
<name>A0AAV4EWU7_9GAST</name>
<gene>
    <name evidence="2" type="ORF">ElyMa_003650700</name>
</gene>
<evidence type="ECO:0000256" key="1">
    <source>
        <dbReference type="SAM" id="MobiDB-lite"/>
    </source>
</evidence>
<feature type="compositionally biased region" description="Basic and acidic residues" evidence="1">
    <location>
        <begin position="134"/>
        <end position="144"/>
    </location>
</feature>
<protein>
    <submittedName>
        <fullName evidence="2">Uncharacterized protein</fullName>
    </submittedName>
</protein>
<dbReference type="EMBL" id="BMAT01007483">
    <property type="protein sequence ID" value="GFR65209.1"/>
    <property type="molecule type" value="Genomic_DNA"/>
</dbReference>
<organism evidence="2 3">
    <name type="scientific">Elysia marginata</name>
    <dbReference type="NCBI Taxonomy" id="1093978"/>
    <lineage>
        <taxon>Eukaryota</taxon>
        <taxon>Metazoa</taxon>
        <taxon>Spiralia</taxon>
        <taxon>Lophotrochozoa</taxon>
        <taxon>Mollusca</taxon>
        <taxon>Gastropoda</taxon>
        <taxon>Heterobranchia</taxon>
        <taxon>Euthyneura</taxon>
        <taxon>Panpulmonata</taxon>
        <taxon>Sacoglossa</taxon>
        <taxon>Placobranchoidea</taxon>
        <taxon>Plakobranchidae</taxon>
        <taxon>Elysia</taxon>
    </lineage>
</organism>
<sequence length="203" mass="22995">MAYSSRKQQRQRSKRRLAAITFLSNISLDGTHFHTSPVQISASKSFDKENDCQELDSSNSKLCLDQTTSANHNEQDESINLDKRKQNVDAVTEYQDGPKTQSPSPRKEGDGSKRLSTSSQIQNAASAVRSPKIVRQERFQDHIHSGKRWRASSYSSGDKPGKPPARRLLHLHSDPFDRFPLAIKRQFFGEGLGLGDYTWRCFL</sequence>
<reference evidence="2 3" key="1">
    <citation type="journal article" date="2021" name="Elife">
        <title>Chloroplast acquisition without the gene transfer in kleptoplastic sea slugs, Plakobranchus ocellatus.</title>
        <authorList>
            <person name="Maeda T."/>
            <person name="Takahashi S."/>
            <person name="Yoshida T."/>
            <person name="Shimamura S."/>
            <person name="Takaki Y."/>
            <person name="Nagai Y."/>
            <person name="Toyoda A."/>
            <person name="Suzuki Y."/>
            <person name="Arimoto A."/>
            <person name="Ishii H."/>
            <person name="Satoh N."/>
            <person name="Nishiyama T."/>
            <person name="Hasebe M."/>
            <person name="Maruyama T."/>
            <person name="Minagawa J."/>
            <person name="Obokata J."/>
            <person name="Shigenobu S."/>
        </authorList>
    </citation>
    <scope>NUCLEOTIDE SEQUENCE [LARGE SCALE GENOMIC DNA]</scope>
</reference>
<proteinExistence type="predicted"/>
<dbReference type="AlphaFoldDB" id="A0AAV4EWU7"/>
<comment type="caution">
    <text evidence="2">The sequence shown here is derived from an EMBL/GenBank/DDBJ whole genome shotgun (WGS) entry which is preliminary data.</text>
</comment>
<keyword evidence="3" id="KW-1185">Reference proteome</keyword>
<evidence type="ECO:0000313" key="3">
    <source>
        <dbReference type="Proteomes" id="UP000762676"/>
    </source>
</evidence>
<dbReference type="Proteomes" id="UP000762676">
    <property type="component" value="Unassembled WGS sequence"/>
</dbReference>
<feature type="region of interest" description="Disordered" evidence="1">
    <location>
        <begin position="66"/>
        <end position="166"/>
    </location>
</feature>
<evidence type="ECO:0000313" key="2">
    <source>
        <dbReference type="EMBL" id="GFR65209.1"/>
    </source>
</evidence>
<feature type="compositionally biased region" description="Polar residues" evidence="1">
    <location>
        <begin position="114"/>
        <end position="125"/>
    </location>
</feature>